<protein>
    <submittedName>
        <fullName evidence="1">Uncharacterized protein</fullName>
    </submittedName>
</protein>
<dbReference type="AlphaFoldDB" id="A0A0B0PIW1"/>
<name>A0A0B0PIW1_GOSAR</name>
<keyword evidence="2" id="KW-1185">Reference proteome</keyword>
<dbReference type="EMBL" id="KN430674">
    <property type="protein sequence ID" value="KHG24945.1"/>
    <property type="molecule type" value="Genomic_DNA"/>
</dbReference>
<evidence type="ECO:0000313" key="1">
    <source>
        <dbReference type="EMBL" id="KHG24945.1"/>
    </source>
</evidence>
<sequence length="88" mass="9803">MARSPRAASLLYHYTTITTGMKVVDFRKPQSALPHDVGSGFTSELLLSYAPGPWERAQLQHTIYKGVGLGLCSHINQIKTKGQFHFIM</sequence>
<gene>
    <name evidence="1" type="ORF">F383_00428</name>
</gene>
<reference evidence="2" key="1">
    <citation type="submission" date="2014-09" db="EMBL/GenBank/DDBJ databases">
        <authorList>
            <person name="Mudge J."/>
            <person name="Ramaraj T."/>
            <person name="Lindquist I.E."/>
            <person name="Bharti A.K."/>
            <person name="Sundararajan A."/>
            <person name="Cameron C.T."/>
            <person name="Woodward J.E."/>
            <person name="May G.D."/>
            <person name="Brubaker C."/>
            <person name="Broadhvest J."/>
            <person name="Wilkins T.A."/>
        </authorList>
    </citation>
    <scope>NUCLEOTIDE SEQUENCE</scope>
    <source>
        <strain evidence="2">cv. AKA8401</strain>
    </source>
</reference>
<proteinExistence type="predicted"/>
<evidence type="ECO:0000313" key="2">
    <source>
        <dbReference type="Proteomes" id="UP000032142"/>
    </source>
</evidence>
<dbReference type="Proteomes" id="UP000032142">
    <property type="component" value="Unassembled WGS sequence"/>
</dbReference>
<organism evidence="1 2">
    <name type="scientific">Gossypium arboreum</name>
    <name type="common">Tree cotton</name>
    <name type="synonym">Gossypium nanking</name>
    <dbReference type="NCBI Taxonomy" id="29729"/>
    <lineage>
        <taxon>Eukaryota</taxon>
        <taxon>Viridiplantae</taxon>
        <taxon>Streptophyta</taxon>
        <taxon>Embryophyta</taxon>
        <taxon>Tracheophyta</taxon>
        <taxon>Spermatophyta</taxon>
        <taxon>Magnoliopsida</taxon>
        <taxon>eudicotyledons</taxon>
        <taxon>Gunneridae</taxon>
        <taxon>Pentapetalae</taxon>
        <taxon>rosids</taxon>
        <taxon>malvids</taxon>
        <taxon>Malvales</taxon>
        <taxon>Malvaceae</taxon>
        <taxon>Malvoideae</taxon>
        <taxon>Gossypium</taxon>
    </lineage>
</organism>
<accession>A0A0B0PIW1</accession>